<reference evidence="2 3" key="1">
    <citation type="submission" date="2021-01" db="EMBL/GenBank/DDBJ databases">
        <title>FDA dAtabase for Regulatory Grade micrObial Sequences (FDA-ARGOS): Supporting development and validation of Infectious Disease Dx tests.</title>
        <authorList>
            <person name="Nelson B."/>
            <person name="Plummer A."/>
            <person name="Tallon L."/>
            <person name="Sadzewicz L."/>
            <person name="Zhao X."/>
            <person name="Boylan J."/>
            <person name="Ott S."/>
            <person name="Bowen H."/>
            <person name="Vavikolanu K."/>
            <person name="Mehta A."/>
            <person name="Aluvathingal J."/>
            <person name="Nadendla S."/>
            <person name="Myers T."/>
            <person name="Yan Y."/>
            <person name="Sichtig H."/>
        </authorList>
    </citation>
    <scope>NUCLEOTIDE SEQUENCE [LARGE SCALE GENOMIC DNA]</scope>
    <source>
        <strain evidence="2 3">FDAARGOS_1161</strain>
    </source>
</reference>
<dbReference type="RefSeq" id="WP_040376563.1">
    <property type="nucleotide sequence ID" value="NZ_CP068053.1"/>
</dbReference>
<evidence type="ECO:0000313" key="3">
    <source>
        <dbReference type="Proteomes" id="UP000595254"/>
    </source>
</evidence>
<keyword evidence="3" id="KW-1185">Reference proteome</keyword>
<protein>
    <recommendedName>
        <fullName evidence="4">DUF4083 domain-containing protein</fullName>
    </recommendedName>
</protein>
<evidence type="ECO:0008006" key="4">
    <source>
        <dbReference type="Google" id="ProtNLM"/>
    </source>
</evidence>
<accession>A0A974NMZ7</accession>
<evidence type="ECO:0000256" key="1">
    <source>
        <dbReference type="SAM" id="Phobius"/>
    </source>
</evidence>
<gene>
    <name evidence="2" type="ORF">I6J18_00855</name>
</gene>
<organism evidence="2 3">
    <name type="scientific">Peribacillus psychrosaccharolyticus</name>
    <name type="common">Bacillus psychrosaccharolyticus</name>
    <dbReference type="NCBI Taxonomy" id="1407"/>
    <lineage>
        <taxon>Bacteria</taxon>
        <taxon>Bacillati</taxon>
        <taxon>Bacillota</taxon>
        <taxon>Bacilli</taxon>
        <taxon>Bacillales</taxon>
        <taxon>Bacillaceae</taxon>
        <taxon>Peribacillus</taxon>
    </lineage>
</organism>
<name>A0A974NMZ7_PERPY</name>
<dbReference type="AlphaFoldDB" id="A0A974NMZ7"/>
<keyword evidence="1" id="KW-0812">Transmembrane</keyword>
<proteinExistence type="predicted"/>
<keyword evidence="1" id="KW-0472">Membrane</keyword>
<dbReference type="KEGG" id="ppsr:I6J18_00855"/>
<feature type="transmembrane region" description="Helical" evidence="1">
    <location>
        <begin position="12"/>
        <end position="33"/>
    </location>
</feature>
<dbReference type="EMBL" id="CP068053">
    <property type="protein sequence ID" value="QQT00533.1"/>
    <property type="molecule type" value="Genomic_DNA"/>
</dbReference>
<keyword evidence="1" id="KW-1133">Transmembrane helix</keyword>
<dbReference type="Proteomes" id="UP000595254">
    <property type="component" value="Chromosome"/>
</dbReference>
<evidence type="ECO:0000313" key="2">
    <source>
        <dbReference type="EMBL" id="QQT00533.1"/>
    </source>
</evidence>
<sequence length="60" mass="7113">MDSTSGFLLIPILLYLFIIGFSIYFVIMMILFMNRKTKLDKERNQKLDELIQVIRNADNN</sequence>